<comment type="caution">
    <text evidence="7">The sequence shown here is derived from an EMBL/GenBank/DDBJ whole genome shotgun (WGS) entry which is preliminary data.</text>
</comment>
<keyword evidence="7" id="KW-0648">Protein biosynthesis</keyword>
<dbReference type="AlphaFoldDB" id="A0AAV7Z2Q5"/>
<evidence type="ECO:0000313" key="7">
    <source>
        <dbReference type="EMBL" id="KAJ3436388.1"/>
    </source>
</evidence>
<accession>A0AAV7Z2Q5</accession>
<dbReference type="GO" id="GO:0003746">
    <property type="term" value="F:translation elongation factor activity"/>
    <property type="evidence" value="ECO:0007669"/>
    <property type="project" value="UniProtKB-KW"/>
</dbReference>
<evidence type="ECO:0000256" key="1">
    <source>
        <dbReference type="ARBA" id="ARBA00004123"/>
    </source>
</evidence>
<evidence type="ECO:0000256" key="6">
    <source>
        <dbReference type="ARBA" id="ARBA00023242"/>
    </source>
</evidence>
<name>A0AAV7Z2Q5_9EUKA</name>
<sequence length="587" mass="69033">MSLGSELEKRAKQIQLTEHLSSKDYILETEVMRTIQEYLQTGGKPLDVITMLSTNYKGYAEMVNLISYLYIYVFEMEPEDVTKMIIQHLFQLIIQQFDPQKVDTLFKQSTSAPVWLSNMIKSPEWQPLINDLHKMYPDCLILNYAIQKISQLNQKEDELITNISGKETFENFNVAITNLIGKLIDLNNQENEDNDQKDQKKEKETELKRKKIFKTLLELSCKTQYNFLYTTVLLNNVMERSSKSLKRIIQEMINTIEERYQSVVWKMYIQTSEISKYSKVCQPVYNMLRKQNTSAGDIRKLYIEYLNDNLINRPPIEIIRIPQLIEYLIEDIFNPQKRVTQVVNERISLLALIVHNSEIENIDRMSSTELKREIESTIRAIRTMKRVCANEVLIISDLENRYKEIKKTIKIPVISVAILKWIEMSLTKTTYNSPKNIMIIQLELIKEIIYSHKQLQERTLKVLHKWLLIKIDYTILLALEMKKLVIELLVELMKISQVMEVMKIFQDSRLDRALIRHFIIEFLEPPFSKSFFEIFSSFLSKTTTIRSVSNTPALGDIIIFLKNCSNSSFITKEQAKVLNEIQKKMLK</sequence>
<dbReference type="GO" id="GO:0003723">
    <property type="term" value="F:RNA binding"/>
    <property type="evidence" value="ECO:0007669"/>
    <property type="project" value="TreeGrafter"/>
</dbReference>
<keyword evidence="4" id="KW-0805">Transcription regulation</keyword>
<dbReference type="EMBL" id="JANTQA010000036">
    <property type="protein sequence ID" value="KAJ3436388.1"/>
    <property type="molecule type" value="Genomic_DNA"/>
</dbReference>
<reference evidence="7" key="1">
    <citation type="submission" date="2022-08" db="EMBL/GenBank/DDBJ databases">
        <title>Novel sulphate-reducing endosymbionts in the free-living metamonad Anaeramoeba.</title>
        <authorList>
            <person name="Jerlstrom-Hultqvist J."/>
            <person name="Cepicka I."/>
            <person name="Gallot-Lavallee L."/>
            <person name="Salas-Leiva D."/>
            <person name="Curtis B.A."/>
            <person name="Zahonova K."/>
            <person name="Pipaliya S."/>
            <person name="Dacks J."/>
            <person name="Roger A.J."/>
        </authorList>
    </citation>
    <scope>NUCLEOTIDE SEQUENCE</scope>
    <source>
        <strain evidence="7">Busselton2</strain>
    </source>
</reference>
<keyword evidence="5" id="KW-0804">Transcription</keyword>
<evidence type="ECO:0000256" key="3">
    <source>
        <dbReference type="ARBA" id="ARBA00022491"/>
    </source>
</evidence>
<keyword evidence="3" id="KW-0678">Repressor</keyword>
<dbReference type="PANTHER" id="PTHR12144">
    <property type="entry name" value="NEGATIVE ELONGATION FACTOR D"/>
    <property type="match status" value="1"/>
</dbReference>
<dbReference type="GO" id="GO:0034244">
    <property type="term" value="P:negative regulation of transcription elongation by RNA polymerase II"/>
    <property type="evidence" value="ECO:0007669"/>
    <property type="project" value="TreeGrafter"/>
</dbReference>
<evidence type="ECO:0000256" key="5">
    <source>
        <dbReference type="ARBA" id="ARBA00023163"/>
    </source>
</evidence>
<evidence type="ECO:0000256" key="2">
    <source>
        <dbReference type="ARBA" id="ARBA00005726"/>
    </source>
</evidence>
<dbReference type="Pfam" id="PF04858">
    <property type="entry name" value="TH1"/>
    <property type="match status" value="1"/>
</dbReference>
<dbReference type="Proteomes" id="UP001146793">
    <property type="component" value="Unassembled WGS sequence"/>
</dbReference>
<keyword evidence="6" id="KW-0539">Nucleus</keyword>
<comment type="subcellular location">
    <subcellularLocation>
        <location evidence="1">Nucleus</location>
    </subcellularLocation>
</comment>
<comment type="similarity">
    <text evidence="2">Belongs to the NELF-D family.</text>
</comment>
<dbReference type="PANTHER" id="PTHR12144:SF0">
    <property type="entry name" value="NEGATIVE ELONGATION FACTOR C_D"/>
    <property type="match status" value="1"/>
</dbReference>
<protein>
    <submittedName>
        <fullName evidence="7">Negative elongation factor d</fullName>
    </submittedName>
</protein>
<organism evidence="7 8">
    <name type="scientific">Anaeramoeba flamelloides</name>
    <dbReference type="NCBI Taxonomy" id="1746091"/>
    <lineage>
        <taxon>Eukaryota</taxon>
        <taxon>Metamonada</taxon>
        <taxon>Anaeramoebidae</taxon>
        <taxon>Anaeramoeba</taxon>
    </lineage>
</organism>
<dbReference type="GO" id="GO:0032021">
    <property type="term" value="C:NELF complex"/>
    <property type="evidence" value="ECO:0007669"/>
    <property type="project" value="TreeGrafter"/>
</dbReference>
<proteinExistence type="inferred from homology"/>
<evidence type="ECO:0000256" key="4">
    <source>
        <dbReference type="ARBA" id="ARBA00023015"/>
    </source>
</evidence>
<dbReference type="InterPro" id="IPR006942">
    <property type="entry name" value="TH1"/>
</dbReference>
<keyword evidence="7" id="KW-0251">Elongation factor</keyword>
<evidence type="ECO:0000313" key="8">
    <source>
        <dbReference type="Proteomes" id="UP001146793"/>
    </source>
</evidence>
<gene>
    <name evidence="7" type="ORF">M0812_18446</name>
</gene>